<feature type="domain" description="DUF305" evidence="2">
    <location>
        <begin position="26"/>
        <end position="116"/>
    </location>
</feature>
<comment type="caution">
    <text evidence="3">The sequence shown here is derived from an EMBL/GenBank/DDBJ whole genome shotgun (WGS) entry which is preliminary data.</text>
</comment>
<dbReference type="Gene3D" id="1.20.1260.10">
    <property type="match status" value="1"/>
</dbReference>
<accession>A0AAW3YS82</accession>
<dbReference type="GeneID" id="97123602"/>
<proteinExistence type="predicted"/>
<dbReference type="InterPro" id="IPR005183">
    <property type="entry name" value="DUF305_CopM-like"/>
</dbReference>
<feature type="chain" id="PRO_5043980383" evidence="1">
    <location>
        <begin position="22"/>
        <end position="123"/>
    </location>
</feature>
<dbReference type="InterPro" id="IPR012347">
    <property type="entry name" value="Ferritin-like"/>
</dbReference>
<evidence type="ECO:0000313" key="3">
    <source>
        <dbReference type="EMBL" id="MBD2799884.1"/>
    </source>
</evidence>
<protein>
    <submittedName>
        <fullName evidence="3">DUF305 domain-containing protein</fullName>
    </submittedName>
</protein>
<name>A0AAW3YS82_9GAMM</name>
<dbReference type="RefSeq" id="WP_038235937.1">
    <property type="nucleotide sequence ID" value="NZ_CAWNPE010000001.1"/>
</dbReference>
<reference evidence="3" key="2">
    <citation type="journal article" date="2024" name="Toxins">
        <title>Genome Sequence Analysis of Native Xenorhabdus Strains Isolated from Entomopathogenic Nematodes in Argentina.</title>
        <authorList>
            <person name="Palma L."/>
            <person name="Frizzo L."/>
            <person name="Kaiser S."/>
            <person name="Berry C."/>
            <person name="Caballero P."/>
            <person name="Bode H.B."/>
            <person name="Del Valle E.E."/>
        </authorList>
    </citation>
    <scope>NUCLEOTIDE SEQUENCE</scope>
    <source>
        <strain evidence="3">M</strain>
    </source>
</reference>
<dbReference type="Pfam" id="PF03713">
    <property type="entry name" value="DUF305"/>
    <property type="match status" value="1"/>
</dbReference>
<organism evidence="3">
    <name type="scientific">Xenorhabdus szentirmaii</name>
    <dbReference type="NCBI Taxonomy" id="290112"/>
    <lineage>
        <taxon>Bacteria</taxon>
        <taxon>Pseudomonadati</taxon>
        <taxon>Pseudomonadota</taxon>
        <taxon>Gammaproteobacteria</taxon>
        <taxon>Enterobacterales</taxon>
        <taxon>Morganellaceae</taxon>
        <taxon>Xenorhabdus</taxon>
    </lineage>
</organism>
<evidence type="ECO:0000256" key="1">
    <source>
        <dbReference type="SAM" id="SignalP"/>
    </source>
</evidence>
<dbReference type="EMBL" id="JACXBF010000124">
    <property type="protein sequence ID" value="MBD2799884.1"/>
    <property type="molecule type" value="Genomic_DNA"/>
</dbReference>
<keyword evidence="1" id="KW-0732">Signal</keyword>
<evidence type="ECO:0000259" key="2">
    <source>
        <dbReference type="Pfam" id="PF03713"/>
    </source>
</evidence>
<dbReference type="AlphaFoldDB" id="A0AAW3YS82"/>
<dbReference type="Proteomes" id="UP001193920">
    <property type="component" value="Unassembled WGS sequence"/>
</dbReference>
<reference evidence="3" key="1">
    <citation type="submission" date="2020-09" db="EMBL/GenBank/DDBJ databases">
        <authorList>
            <person name="Palma L."/>
            <person name="Caballero P."/>
            <person name="Berry C."/>
            <person name="Del Valle E."/>
        </authorList>
    </citation>
    <scope>NUCLEOTIDE SEQUENCE</scope>
    <source>
        <strain evidence="3">M</strain>
    </source>
</reference>
<dbReference type="PANTHER" id="PTHR36933">
    <property type="entry name" value="SLL0788 PROTEIN"/>
    <property type="match status" value="1"/>
</dbReference>
<dbReference type="PANTHER" id="PTHR36933:SF1">
    <property type="entry name" value="SLL0788 PROTEIN"/>
    <property type="match status" value="1"/>
</dbReference>
<feature type="signal peptide" evidence="1">
    <location>
        <begin position="1"/>
        <end position="21"/>
    </location>
</feature>
<sequence length="123" mass="13446">MKKILPLATILITAISFGASANQANSHTHPGSSETTTAMQKELNKSMSKMHENMAESLNIEDPDEAFAEGMIAHHLGAIDMAAIELKYGKDPEMKALAQAIINAQGPEIEQMRKWLEKSKAKK</sequence>
<gene>
    <name evidence="3" type="ORF">ID854_05290</name>
</gene>